<dbReference type="Gene3D" id="3.30.930.30">
    <property type="match status" value="1"/>
</dbReference>
<dbReference type="CDD" id="cd17242">
    <property type="entry name" value="MobM_relaxase"/>
    <property type="match status" value="1"/>
</dbReference>
<accession>A0A1I6SEL0</accession>
<dbReference type="STRING" id="311180.SAMN04488050_104315"/>
<feature type="compositionally biased region" description="Basic and acidic residues" evidence="1">
    <location>
        <begin position="240"/>
        <end position="249"/>
    </location>
</feature>
<dbReference type="GO" id="GO:0003677">
    <property type="term" value="F:DNA binding"/>
    <property type="evidence" value="ECO:0007669"/>
    <property type="project" value="InterPro"/>
</dbReference>
<evidence type="ECO:0000313" key="2">
    <source>
        <dbReference type="EMBL" id="SFS75389.1"/>
    </source>
</evidence>
<feature type="region of interest" description="Disordered" evidence="1">
    <location>
        <begin position="226"/>
        <end position="265"/>
    </location>
</feature>
<dbReference type="RefSeq" id="WP_092423866.1">
    <property type="nucleotide sequence ID" value="NZ_FNCL01000004.1"/>
</dbReference>
<proteinExistence type="predicted"/>
<dbReference type="InterPro" id="IPR001668">
    <property type="entry name" value="Mob_Pre"/>
</dbReference>
<dbReference type="OrthoDB" id="7586183at2"/>
<organism evidence="2 3">
    <name type="scientific">Alloyangia pacifica</name>
    <dbReference type="NCBI Taxonomy" id="311180"/>
    <lineage>
        <taxon>Bacteria</taxon>
        <taxon>Pseudomonadati</taxon>
        <taxon>Pseudomonadota</taxon>
        <taxon>Alphaproteobacteria</taxon>
        <taxon>Rhodobacterales</taxon>
        <taxon>Roseobacteraceae</taxon>
        <taxon>Alloyangia</taxon>
    </lineage>
</organism>
<name>A0A1I6SEL0_9RHOB</name>
<reference evidence="3" key="1">
    <citation type="submission" date="2016-10" db="EMBL/GenBank/DDBJ databases">
        <authorList>
            <person name="Varghese N."/>
            <person name="Submissions S."/>
        </authorList>
    </citation>
    <scope>NUCLEOTIDE SEQUENCE [LARGE SCALE GENOMIC DNA]</scope>
    <source>
        <strain evidence="3">DSM 26894</strain>
    </source>
</reference>
<keyword evidence="3" id="KW-1185">Reference proteome</keyword>
<feature type="region of interest" description="Disordered" evidence="1">
    <location>
        <begin position="119"/>
        <end position="138"/>
    </location>
</feature>
<dbReference type="GO" id="GO:0006310">
    <property type="term" value="P:DNA recombination"/>
    <property type="evidence" value="ECO:0007669"/>
    <property type="project" value="InterPro"/>
</dbReference>
<evidence type="ECO:0000256" key="1">
    <source>
        <dbReference type="SAM" id="MobiDB-lite"/>
    </source>
</evidence>
<dbReference type="AlphaFoldDB" id="A0A1I6SEL0"/>
<gene>
    <name evidence="2" type="ORF">SAMN04488050_104315</name>
</gene>
<protein>
    <submittedName>
        <fullName evidence="2">Plasmid recombination enzyme</fullName>
    </submittedName>
</protein>
<sequence length="411" mass="46577">MAETFRIVMRMKGLWPKDLGGFEGHRLRKGGDLGHVDSSRSGLNRRLIGDEDWARQVQAEVLDMAQENFADELESLKRRRRKAQMLARLTEGPKDPWRATRHGPMREIILTANRKWFEQEDEADSTHSGGLEPEVGSERAREFEERAIAWLRKEFGEDVVHARADLDEAAYHIHAVILPRAIAQDGRRVLQPSKFAVIRDYEEGQDSVGAWFAELGLQRGERRAKRTRDALEHNSLLRSDQGKGARTAEDPVPIPKKRRHVSPRDWRRAQELKIAERDKTLVTQERKLARDRKAVQAIVRVVKAVAAGDISVTEPRDKNTPPGNLARQIFGRAFARLKDQARQDAEARVAKAHAEIVKADEVIVRIAQLLPAAARNQIAAARPMLSARITSLARWLRKTSPGRPEPGEDTQ</sequence>
<dbReference type="EMBL" id="FOZW01000004">
    <property type="protein sequence ID" value="SFS75389.1"/>
    <property type="molecule type" value="Genomic_DNA"/>
</dbReference>
<dbReference type="Proteomes" id="UP000199392">
    <property type="component" value="Unassembled WGS sequence"/>
</dbReference>
<evidence type="ECO:0000313" key="3">
    <source>
        <dbReference type="Proteomes" id="UP000199392"/>
    </source>
</evidence>
<dbReference type="Pfam" id="PF01076">
    <property type="entry name" value="Mob_Pre"/>
    <property type="match status" value="1"/>
</dbReference>